<accession>A0A975P1M0</accession>
<gene>
    <name evidence="2" type="ORF">KMZ93_10420</name>
</gene>
<dbReference type="RefSeq" id="WP_215605990.1">
    <property type="nucleotide sequence ID" value="NZ_CP076136.1"/>
</dbReference>
<organism evidence="2 3">
    <name type="scientific">Bradyrhizobium sediminis</name>
    <dbReference type="NCBI Taxonomy" id="2840469"/>
    <lineage>
        <taxon>Bacteria</taxon>
        <taxon>Pseudomonadati</taxon>
        <taxon>Pseudomonadota</taxon>
        <taxon>Alphaproteobacteria</taxon>
        <taxon>Hyphomicrobiales</taxon>
        <taxon>Nitrobacteraceae</taxon>
        <taxon>Bradyrhizobium</taxon>
    </lineage>
</organism>
<sequence>MSSQQQRYPHTPSPSRASLTGRQRAGQLAPTDTGKALQAARACPDAWYRVQALASVAEHADQRLILSILEEAAREAQSCPDAYGTVAVMAWPLRVAFKQGHLNFAERELKKCLALASGIEPRASQAYALEILWSACFAAAPSNAKPVWDRILELCHPDHSWRAARLYLHIAEIQNGRNPGGAAAVIRAMPPGKARSWLERRFGLT</sequence>
<evidence type="ECO:0000256" key="1">
    <source>
        <dbReference type="SAM" id="MobiDB-lite"/>
    </source>
</evidence>
<reference evidence="2 3" key="1">
    <citation type="submission" date="2021-06" db="EMBL/GenBank/DDBJ databases">
        <title>Bradyrhizobium sp. S2-11-4 Genome sequencing.</title>
        <authorList>
            <person name="Jin L."/>
        </authorList>
    </citation>
    <scope>NUCLEOTIDE SEQUENCE [LARGE SCALE GENOMIC DNA]</scope>
    <source>
        <strain evidence="2 3">S2-11-4</strain>
    </source>
</reference>
<evidence type="ECO:0000313" key="3">
    <source>
        <dbReference type="Proteomes" id="UP000676951"/>
    </source>
</evidence>
<dbReference type="AlphaFoldDB" id="A0A975P1M0"/>
<dbReference type="EMBL" id="CP076136">
    <property type="protein sequence ID" value="QWG25252.1"/>
    <property type="molecule type" value="Genomic_DNA"/>
</dbReference>
<proteinExistence type="predicted"/>
<feature type="region of interest" description="Disordered" evidence="1">
    <location>
        <begin position="1"/>
        <end position="33"/>
    </location>
</feature>
<protein>
    <submittedName>
        <fullName evidence="2">Uncharacterized protein</fullName>
    </submittedName>
</protein>
<name>A0A975P1M0_9BRAD</name>
<feature type="compositionally biased region" description="Polar residues" evidence="1">
    <location>
        <begin position="1"/>
        <end position="21"/>
    </location>
</feature>
<keyword evidence="3" id="KW-1185">Reference proteome</keyword>
<evidence type="ECO:0000313" key="2">
    <source>
        <dbReference type="EMBL" id="QWG25252.1"/>
    </source>
</evidence>
<dbReference type="Proteomes" id="UP000676951">
    <property type="component" value="Chromosome"/>
</dbReference>